<keyword evidence="3" id="KW-1185">Reference proteome</keyword>
<reference evidence="2 3" key="1">
    <citation type="submission" date="2023-08" db="EMBL/GenBank/DDBJ databases">
        <title>Oxalobacteraceae gen .nov., isolated from river sludge outside the plant.</title>
        <authorList>
            <person name="Zhao S.Y."/>
        </authorList>
    </citation>
    <scope>NUCLEOTIDE SEQUENCE [LARGE SCALE GENOMIC DNA]</scope>
    <source>
        <strain evidence="2 3">R-40</strain>
    </source>
</reference>
<evidence type="ECO:0000256" key="1">
    <source>
        <dbReference type="SAM" id="Phobius"/>
    </source>
</evidence>
<sequence length="153" mass="17007">MPIPWDKVILHGPQVLDAARGLYGKWQTRSKADAIDPNAEIHVQVRELALRLKAVEEGEETQSGIIEKLAEQSQALSTGIAEVKTHVMEFESRSEVWDKMENGVSDQMRHYSAQLEKLEQASAAHSRKLALALYTAFASFAIAITALVIVLIR</sequence>
<evidence type="ECO:0000313" key="3">
    <source>
        <dbReference type="Proteomes" id="UP001225596"/>
    </source>
</evidence>
<name>A0ABU1BU44_9BURK</name>
<proteinExistence type="predicted"/>
<keyword evidence="1" id="KW-0812">Transmembrane</keyword>
<keyword evidence="1" id="KW-0472">Membrane</keyword>
<evidence type="ECO:0000313" key="2">
    <source>
        <dbReference type="EMBL" id="MDQ9171501.1"/>
    </source>
</evidence>
<protein>
    <submittedName>
        <fullName evidence="2">Uncharacterized protein</fullName>
    </submittedName>
</protein>
<organism evidence="2 3">
    <name type="scientific">Keguizhuia sedimenti</name>
    <dbReference type="NCBI Taxonomy" id="3064264"/>
    <lineage>
        <taxon>Bacteria</taxon>
        <taxon>Pseudomonadati</taxon>
        <taxon>Pseudomonadota</taxon>
        <taxon>Betaproteobacteria</taxon>
        <taxon>Burkholderiales</taxon>
        <taxon>Oxalobacteraceae</taxon>
        <taxon>Keguizhuia</taxon>
    </lineage>
</organism>
<dbReference type="RefSeq" id="WP_338437440.1">
    <property type="nucleotide sequence ID" value="NZ_JAUYVH010000010.1"/>
</dbReference>
<dbReference type="EMBL" id="JAUYVH010000010">
    <property type="protein sequence ID" value="MDQ9171501.1"/>
    <property type="molecule type" value="Genomic_DNA"/>
</dbReference>
<comment type="caution">
    <text evidence="2">The sequence shown here is derived from an EMBL/GenBank/DDBJ whole genome shotgun (WGS) entry which is preliminary data.</text>
</comment>
<accession>A0ABU1BU44</accession>
<feature type="transmembrane region" description="Helical" evidence="1">
    <location>
        <begin position="131"/>
        <end position="152"/>
    </location>
</feature>
<keyword evidence="1" id="KW-1133">Transmembrane helix</keyword>
<gene>
    <name evidence="2" type="ORF">Q8A64_13895</name>
</gene>
<dbReference type="Proteomes" id="UP001225596">
    <property type="component" value="Unassembled WGS sequence"/>
</dbReference>